<dbReference type="Gene3D" id="3.55.50.70">
    <property type="match status" value="1"/>
</dbReference>
<dbReference type="InterPro" id="IPR018927">
    <property type="entry name" value="Pilus_synth_Q_C"/>
</dbReference>
<accession>A0A1J5QJX5</accession>
<reference evidence="2" key="1">
    <citation type="submission" date="2016-10" db="EMBL/GenBank/DDBJ databases">
        <title>Sequence of Gallionella enrichment culture.</title>
        <authorList>
            <person name="Poehlein A."/>
            <person name="Muehling M."/>
            <person name="Daniel R."/>
        </authorList>
    </citation>
    <scope>NUCLEOTIDE SEQUENCE</scope>
</reference>
<evidence type="ECO:0000313" key="2">
    <source>
        <dbReference type="EMBL" id="OIQ83784.1"/>
    </source>
</evidence>
<gene>
    <name evidence="2" type="ORF">GALL_344020</name>
</gene>
<dbReference type="EMBL" id="MLJW01000672">
    <property type="protein sequence ID" value="OIQ83784.1"/>
    <property type="molecule type" value="Genomic_DNA"/>
</dbReference>
<dbReference type="AlphaFoldDB" id="A0A1J5QJX5"/>
<proteinExistence type="predicted"/>
<comment type="caution">
    <text evidence="2">The sequence shown here is derived from an EMBL/GenBank/DDBJ whole genome shotgun (WGS) entry which is preliminary data.</text>
</comment>
<dbReference type="Pfam" id="PF10671">
    <property type="entry name" value="TcpQ"/>
    <property type="match status" value="1"/>
</dbReference>
<protein>
    <submittedName>
        <fullName evidence="2">Toxin co-regulated pilus biosynthesis protein Q</fullName>
    </submittedName>
</protein>
<sequence>MTNFRPPQTWLALLALTLPGAPAWSAPLAPPASAASAAAPDAASVWRVEREQPISQALAAWAARAGWALQWQPGDDWLAPQLTVFHGNFVAAAKALVEVLVAEGANVRATFYQGNKTLVIRTGGSHE</sequence>
<organism evidence="2">
    <name type="scientific">mine drainage metagenome</name>
    <dbReference type="NCBI Taxonomy" id="410659"/>
    <lineage>
        <taxon>unclassified sequences</taxon>
        <taxon>metagenomes</taxon>
        <taxon>ecological metagenomes</taxon>
    </lineage>
</organism>
<feature type="domain" description="Toxin co-regulated pilus biosynthesis protein Q C-terminal" evidence="1">
    <location>
        <begin position="45"/>
        <end position="120"/>
    </location>
</feature>
<name>A0A1J5QJX5_9ZZZZ</name>
<evidence type="ECO:0000259" key="1">
    <source>
        <dbReference type="Pfam" id="PF10671"/>
    </source>
</evidence>